<sequence>MLSGGRGGPVSDVRPSGVGVGTVLKEWGRIGCIGFGGPPTHIAMLRELCVQRRKWLDDKAFEDAVAACNLLPGPASTQLAIFCAWHVRGRLGAVVGGFAFIAPGLVAILALSALFLAGSPPLWVDGAGAGAGAAVAAVALHAGAGLIQPSWRRSTHRWRWVAYLAVGFAGVALVGPWLVLLLLACGLVEVAAQRVRRRSGTTAGAHLSPLLAAGAFGGAALLPLAWVALKVGALSYGGGFVIIPLMQSDAVDRYGWMTDAQFLNAVALGQITPGPVVHTVAAVGYAAAGVGGGLLAAAVAFSPSFAFVLLGAHRFDRLRGNPTVRAFLDGAGPAAIGSILGSVIPLAAALTDWWQYAVMAGAAVLLLAARRGVVTTLLCAAVAGVVFTLAGG</sequence>
<keyword evidence="9" id="KW-1185">Reference proteome</keyword>
<evidence type="ECO:0000256" key="3">
    <source>
        <dbReference type="ARBA" id="ARBA00022475"/>
    </source>
</evidence>
<organism evidence="8 9">
    <name type="scientific">Phytohabitans houttuyneae</name>
    <dbReference type="NCBI Taxonomy" id="1076126"/>
    <lineage>
        <taxon>Bacteria</taxon>
        <taxon>Bacillati</taxon>
        <taxon>Actinomycetota</taxon>
        <taxon>Actinomycetes</taxon>
        <taxon>Micromonosporales</taxon>
        <taxon>Micromonosporaceae</taxon>
    </lineage>
</organism>
<protein>
    <submittedName>
        <fullName evidence="8">Chromate transporter</fullName>
    </submittedName>
</protein>
<reference evidence="8 9" key="2">
    <citation type="submission" date="2020-03" db="EMBL/GenBank/DDBJ databases">
        <authorList>
            <person name="Ichikawa N."/>
            <person name="Kimura A."/>
            <person name="Kitahashi Y."/>
            <person name="Uohara A."/>
        </authorList>
    </citation>
    <scope>NUCLEOTIDE SEQUENCE [LARGE SCALE GENOMIC DNA]</scope>
    <source>
        <strain evidence="8 9">NBRC 108639</strain>
    </source>
</reference>
<feature type="transmembrane region" description="Helical" evidence="7">
    <location>
        <begin position="374"/>
        <end position="391"/>
    </location>
</feature>
<feature type="transmembrane region" description="Helical" evidence="7">
    <location>
        <begin position="285"/>
        <end position="312"/>
    </location>
</feature>
<feature type="transmembrane region" description="Helical" evidence="7">
    <location>
        <begin position="94"/>
        <end position="117"/>
    </location>
</feature>
<comment type="similarity">
    <text evidence="2">Belongs to the chromate ion transporter (CHR) (TC 2.A.51) family.</text>
</comment>
<name>A0A6V8KHG5_9ACTN</name>
<dbReference type="GO" id="GO:0015109">
    <property type="term" value="F:chromate transmembrane transporter activity"/>
    <property type="evidence" value="ECO:0007669"/>
    <property type="project" value="InterPro"/>
</dbReference>
<feature type="transmembrane region" description="Helical" evidence="7">
    <location>
        <begin position="324"/>
        <end position="347"/>
    </location>
</feature>
<dbReference type="AlphaFoldDB" id="A0A6V8KHG5"/>
<dbReference type="Proteomes" id="UP000482800">
    <property type="component" value="Unassembled WGS sequence"/>
</dbReference>
<dbReference type="InterPro" id="IPR014047">
    <property type="entry name" value="Chr_Tranpt_l_chain"/>
</dbReference>
<dbReference type="EMBL" id="BLPF01000003">
    <property type="protein sequence ID" value="GFJ83294.1"/>
    <property type="molecule type" value="Genomic_DNA"/>
</dbReference>
<dbReference type="PIRSF" id="PIRSF004810">
    <property type="entry name" value="ChrA"/>
    <property type="match status" value="1"/>
</dbReference>
<gene>
    <name evidence="8" type="ORF">Phou_074740</name>
</gene>
<evidence type="ECO:0000256" key="6">
    <source>
        <dbReference type="ARBA" id="ARBA00023136"/>
    </source>
</evidence>
<keyword evidence="4 7" id="KW-0812">Transmembrane</keyword>
<evidence type="ECO:0000256" key="1">
    <source>
        <dbReference type="ARBA" id="ARBA00004651"/>
    </source>
</evidence>
<dbReference type="PANTHER" id="PTHR33567:SF3">
    <property type="entry name" value="CHROMATE ION TRANSPORTER (EUROFUNG)"/>
    <property type="match status" value="1"/>
</dbReference>
<evidence type="ECO:0000256" key="4">
    <source>
        <dbReference type="ARBA" id="ARBA00022692"/>
    </source>
</evidence>
<keyword evidence="3" id="KW-1003">Cell membrane</keyword>
<comment type="subcellular location">
    <subcellularLocation>
        <location evidence="1">Cell membrane</location>
        <topology evidence="1">Multi-pass membrane protein</topology>
    </subcellularLocation>
</comment>
<keyword evidence="5 7" id="KW-1133">Transmembrane helix</keyword>
<comment type="caution">
    <text evidence="8">The sequence shown here is derived from an EMBL/GenBank/DDBJ whole genome shotgun (WGS) entry which is preliminary data.</text>
</comment>
<dbReference type="NCBIfam" id="TIGR00937">
    <property type="entry name" value="2A51"/>
    <property type="match status" value="1"/>
</dbReference>
<feature type="transmembrane region" description="Helical" evidence="7">
    <location>
        <begin position="129"/>
        <end position="148"/>
    </location>
</feature>
<dbReference type="InterPro" id="IPR003370">
    <property type="entry name" value="Chromate_transpt"/>
</dbReference>
<dbReference type="GO" id="GO:0005886">
    <property type="term" value="C:plasma membrane"/>
    <property type="evidence" value="ECO:0007669"/>
    <property type="project" value="UniProtKB-SubCell"/>
</dbReference>
<evidence type="ECO:0000256" key="5">
    <source>
        <dbReference type="ARBA" id="ARBA00022989"/>
    </source>
</evidence>
<evidence type="ECO:0000313" key="9">
    <source>
        <dbReference type="Proteomes" id="UP000482800"/>
    </source>
</evidence>
<accession>A0A6V8KHG5</accession>
<dbReference type="Pfam" id="PF02417">
    <property type="entry name" value="Chromate_transp"/>
    <property type="match status" value="2"/>
</dbReference>
<feature type="transmembrane region" description="Helical" evidence="7">
    <location>
        <begin position="160"/>
        <end position="188"/>
    </location>
</feature>
<dbReference type="PANTHER" id="PTHR33567">
    <property type="entry name" value="CHROMATE ION TRANSPORTER (EUROFUNG)"/>
    <property type="match status" value="1"/>
</dbReference>
<reference evidence="8 9" key="1">
    <citation type="submission" date="2020-03" db="EMBL/GenBank/DDBJ databases">
        <title>Whole genome shotgun sequence of Phytohabitans houttuyneae NBRC 108639.</title>
        <authorList>
            <person name="Komaki H."/>
            <person name="Tamura T."/>
        </authorList>
    </citation>
    <scope>NUCLEOTIDE SEQUENCE [LARGE SCALE GENOMIC DNA]</scope>
    <source>
        <strain evidence="8 9">NBRC 108639</strain>
    </source>
</reference>
<evidence type="ECO:0000313" key="8">
    <source>
        <dbReference type="EMBL" id="GFJ83294.1"/>
    </source>
</evidence>
<keyword evidence="6 7" id="KW-0472">Membrane</keyword>
<evidence type="ECO:0000256" key="7">
    <source>
        <dbReference type="SAM" id="Phobius"/>
    </source>
</evidence>
<evidence type="ECO:0000256" key="2">
    <source>
        <dbReference type="ARBA" id="ARBA00005262"/>
    </source>
</evidence>
<proteinExistence type="inferred from homology"/>